<protein>
    <recommendedName>
        <fullName evidence="1">N-acetyltransferase domain-containing protein</fullName>
    </recommendedName>
</protein>
<dbReference type="KEGG" id="ckr:CKR_0329"/>
<dbReference type="PANTHER" id="PTHR31435">
    <property type="entry name" value="PROTEIN NATD1"/>
    <property type="match status" value="1"/>
</dbReference>
<dbReference type="Gene3D" id="3.40.630.30">
    <property type="match status" value="1"/>
</dbReference>
<evidence type="ECO:0000313" key="3">
    <source>
        <dbReference type="Proteomes" id="UP000007969"/>
    </source>
</evidence>
<dbReference type="PANTHER" id="PTHR31435:SF10">
    <property type="entry name" value="BSR4717 PROTEIN"/>
    <property type="match status" value="1"/>
</dbReference>
<dbReference type="PROSITE" id="PS51729">
    <property type="entry name" value="GNAT_YJDJ"/>
    <property type="match status" value="1"/>
</dbReference>
<evidence type="ECO:0000313" key="2">
    <source>
        <dbReference type="EMBL" id="BAH05380.1"/>
    </source>
</evidence>
<dbReference type="InterPro" id="IPR016181">
    <property type="entry name" value="Acyl_CoA_acyltransferase"/>
</dbReference>
<dbReference type="SUPFAM" id="SSF55729">
    <property type="entry name" value="Acyl-CoA N-acyltransferases (Nat)"/>
    <property type="match status" value="1"/>
</dbReference>
<organism evidence="2 3">
    <name type="scientific">Clostridium kluyveri (strain NBRC 12016)</name>
    <dbReference type="NCBI Taxonomy" id="583346"/>
    <lineage>
        <taxon>Bacteria</taxon>
        <taxon>Bacillati</taxon>
        <taxon>Bacillota</taxon>
        <taxon>Clostridia</taxon>
        <taxon>Eubacteriales</taxon>
        <taxon>Clostridiaceae</taxon>
        <taxon>Clostridium</taxon>
    </lineage>
</organism>
<sequence>MMEVRKGKNKFYIGYEEKEPLAEIVLDDFNKDSMTIEHTYVSEKLKGQGAGKRLVKSVVDFATEENKKVIPVCEFAKKEFSKNKEYESVLDASTTI</sequence>
<feature type="domain" description="N-acetyltransferase" evidence="1">
    <location>
        <begin position="3"/>
        <end position="91"/>
    </location>
</feature>
<gene>
    <name evidence="2" type="ordered locus">CKR_0329</name>
</gene>
<proteinExistence type="predicted"/>
<accession>B9DYQ5</accession>
<dbReference type="InterPro" id="IPR045057">
    <property type="entry name" value="Gcn5-rel_NAT"/>
</dbReference>
<dbReference type="HOGENOM" id="CLU_132888_2_2_9"/>
<evidence type="ECO:0000259" key="1">
    <source>
        <dbReference type="PROSITE" id="PS51729"/>
    </source>
</evidence>
<name>B9DYQ5_CLOK1</name>
<dbReference type="EMBL" id="AP009049">
    <property type="protein sequence ID" value="BAH05380.1"/>
    <property type="molecule type" value="Genomic_DNA"/>
</dbReference>
<reference evidence="3" key="1">
    <citation type="submission" date="2005-09" db="EMBL/GenBank/DDBJ databases">
        <title>Complete genome sequence of Clostridium kluyveri and comparative genomics of Clostridia species.</title>
        <authorList>
            <person name="Inui M."/>
            <person name="Nonaka H."/>
            <person name="Shinoda Y."/>
            <person name="Ikenaga Y."/>
            <person name="Abe M."/>
            <person name="Naito K."/>
            <person name="Vertes A.A."/>
            <person name="Yukawa H."/>
        </authorList>
    </citation>
    <scope>NUCLEOTIDE SEQUENCE [LARGE SCALE GENOMIC DNA]</scope>
    <source>
        <strain evidence="3">NBRC 12016</strain>
    </source>
</reference>
<dbReference type="CDD" id="cd04301">
    <property type="entry name" value="NAT_SF"/>
    <property type="match status" value="1"/>
</dbReference>
<dbReference type="Pfam" id="PF14542">
    <property type="entry name" value="Acetyltransf_CG"/>
    <property type="match status" value="1"/>
</dbReference>
<dbReference type="InterPro" id="IPR031165">
    <property type="entry name" value="GNAT_YJDJ"/>
</dbReference>
<dbReference type="Proteomes" id="UP000007969">
    <property type="component" value="Chromosome"/>
</dbReference>
<dbReference type="AlphaFoldDB" id="B9DYQ5"/>